<dbReference type="CDD" id="cd09630">
    <property type="entry name" value="CDH_like_cytochrome"/>
    <property type="match status" value="1"/>
</dbReference>
<feature type="transmembrane region" description="Helical" evidence="7">
    <location>
        <begin position="255"/>
        <end position="273"/>
    </location>
</feature>
<proteinExistence type="predicted"/>
<organism evidence="11 12">
    <name type="scientific">Dentiscutata erythropus</name>
    <dbReference type="NCBI Taxonomy" id="1348616"/>
    <lineage>
        <taxon>Eukaryota</taxon>
        <taxon>Fungi</taxon>
        <taxon>Fungi incertae sedis</taxon>
        <taxon>Mucoromycota</taxon>
        <taxon>Glomeromycotina</taxon>
        <taxon>Glomeromycetes</taxon>
        <taxon>Diversisporales</taxon>
        <taxon>Gigasporaceae</taxon>
        <taxon>Dentiscutata</taxon>
    </lineage>
</organism>
<dbReference type="Gene3D" id="2.60.40.1210">
    <property type="entry name" value="Cellobiose dehydrogenase, cytochrome domain"/>
    <property type="match status" value="1"/>
</dbReference>
<comment type="subcellular location">
    <subcellularLocation>
        <location evidence="1">Membrane</location>
    </subcellularLocation>
</comment>
<accession>A0A9N9CUA5</accession>
<keyword evidence="12" id="KW-1185">Reference proteome</keyword>
<evidence type="ECO:0000256" key="4">
    <source>
        <dbReference type="ARBA" id="ARBA00022982"/>
    </source>
</evidence>
<name>A0A9N9CUA5_9GLOM</name>
<evidence type="ECO:0000256" key="8">
    <source>
        <dbReference type="SAM" id="SignalP"/>
    </source>
</evidence>
<keyword evidence="3 7" id="KW-0812">Transmembrane</keyword>
<dbReference type="SUPFAM" id="SSF49344">
    <property type="entry name" value="CBD9-like"/>
    <property type="match status" value="1"/>
</dbReference>
<dbReference type="OrthoDB" id="19261at2759"/>
<feature type="transmembrane region" description="Helical" evidence="7">
    <location>
        <begin position="322"/>
        <end position="343"/>
    </location>
</feature>
<feature type="chain" id="PRO_5040337814" evidence="8">
    <location>
        <begin position="23"/>
        <end position="380"/>
    </location>
</feature>
<feature type="transmembrane region" description="Helical" evidence="7">
    <location>
        <begin position="294"/>
        <end position="316"/>
    </location>
</feature>
<evidence type="ECO:0000256" key="2">
    <source>
        <dbReference type="ARBA" id="ARBA00022448"/>
    </source>
</evidence>
<evidence type="ECO:0000259" key="9">
    <source>
        <dbReference type="PROSITE" id="PS50836"/>
    </source>
</evidence>
<dbReference type="CDD" id="cd08760">
    <property type="entry name" value="Cyt_b561_FRRS1_like"/>
    <property type="match status" value="1"/>
</dbReference>
<keyword evidence="2" id="KW-0813">Transport</keyword>
<keyword evidence="8" id="KW-0732">Signal</keyword>
<keyword evidence="5 7" id="KW-1133">Transmembrane helix</keyword>
<feature type="signal peptide" evidence="8">
    <location>
        <begin position="1"/>
        <end position="22"/>
    </location>
</feature>
<dbReference type="PROSITE" id="PS50836">
    <property type="entry name" value="DOMON"/>
    <property type="match status" value="1"/>
</dbReference>
<sequence length="380" mass="42694">MKKRSIILAFVILVALFQGVFAQVKQCNSANNFCLTSTVPSTMKADDVATFEMTAPSTIGWIAMGIGDSMIGSYMVIAWPTTTNSVAISQRIAYRYSVPEVTDQQSDITLLPSSGVQDGVFTVKFTRPLVVVNSTITSTTSDFVWALHSTDRPSDDPYTTTITRHNDLGHMTLTGTISNYDKYIIAHGLLMFFTWGIVIPGSIFIIRFTRNIIPAQFVPLHWGIMSFLAVPLIIIGLILAIAAGVKFNSNNTHHVLGVIIFICFFLQLALGWIHHHLYDPARKHFAWWTKLHWWFGRILTLGTFYQISLGLALYNVGSPLVTAYYIWVIIIILSYLSLSIYLWRKRKTELDLHGSSTILYTGVRKEDPEQIESLMPPYAT</sequence>
<dbReference type="InterPro" id="IPR015920">
    <property type="entry name" value="Cellobiose_DH-like_cyt"/>
</dbReference>
<dbReference type="PANTHER" id="PTHR47797">
    <property type="entry name" value="DEHYDROGENASE, PUTATIVE (AFU_ORTHOLOGUE AFUA_8G05805)-RELATED"/>
    <property type="match status" value="1"/>
</dbReference>
<keyword evidence="4" id="KW-0249">Electron transport</keyword>
<keyword evidence="6 7" id="KW-0472">Membrane</keyword>
<gene>
    <name evidence="11" type="ORF">DERYTH_LOCUS8207</name>
</gene>
<evidence type="ECO:0000256" key="3">
    <source>
        <dbReference type="ARBA" id="ARBA00022692"/>
    </source>
</evidence>
<dbReference type="InterPro" id="IPR005018">
    <property type="entry name" value="DOMON_domain"/>
</dbReference>
<comment type="caution">
    <text evidence="11">The sequence shown here is derived from an EMBL/GenBank/DDBJ whole genome shotgun (WGS) entry which is preliminary data.</text>
</comment>
<dbReference type="Proteomes" id="UP000789405">
    <property type="component" value="Unassembled WGS sequence"/>
</dbReference>
<evidence type="ECO:0000256" key="6">
    <source>
        <dbReference type="ARBA" id="ARBA00023136"/>
    </source>
</evidence>
<feature type="transmembrane region" description="Helical" evidence="7">
    <location>
        <begin position="184"/>
        <end position="208"/>
    </location>
</feature>
<dbReference type="Pfam" id="PF16010">
    <property type="entry name" value="CDH-cyt"/>
    <property type="match status" value="1"/>
</dbReference>
<dbReference type="GO" id="GO:0016020">
    <property type="term" value="C:membrane"/>
    <property type="evidence" value="ECO:0007669"/>
    <property type="project" value="UniProtKB-SubCell"/>
</dbReference>
<evidence type="ECO:0000256" key="5">
    <source>
        <dbReference type="ARBA" id="ARBA00022989"/>
    </source>
</evidence>
<reference evidence="11" key="1">
    <citation type="submission" date="2021-06" db="EMBL/GenBank/DDBJ databases">
        <authorList>
            <person name="Kallberg Y."/>
            <person name="Tangrot J."/>
            <person name="Rosling A."/>
        </authorList>
    </citation>
    <scope>NUCLEOTIDE SEQUENCE</scope>
    <source>
        <strain evidence="11">MA453B</strain>
    </source>
</reference>
<evidence type="ECO:0000256" key="1">
    <source>
        <dbReference type="ARBA" id="ARBA00004370"/>
    </source>
</evidence>
<evidence type="ECO:0000313" key="11">
    <source>
        <dbReference type="EMBL" id="CAG8612362.1"/>
    </source>
</evidence>
<evidence type="ECO:0000259" key="10">
    <source>
        <dbReference type="PROSITE" id="PS50939"/>
    </source>
</evidence>
<feature type="transmembrane region" description="Helical" evidence="7">
    <location>
        <begin position="220"/>
        <end position="243"/>
    </location>
</feature>
<dbReference type="SMART" id="SM00664">
    <property type="entry name" value="DoH"/>
    <property type="match status" value="1"/>
</dbReference>
<feature type="domain" description="Cytochrome b561" evidence="10">
    <location>
        <begin position="147"/>
        <end position="347"/>
    </location>
</feature>
<dbReference type="InterPro" id="IPR006593">
    <property type="entry name" value="Cyt_b561/ferric_Rdtase_TM"/>
</dbReference>
<protein>
    <submittedName>
        <fullName evidence="11">6575_t:CDS:1</fullName>
    </submittedName>
</protein>
<dbReference type="PROSITE" id="PS50939">
    <property type="entry name" value="CYTOCHROME_B561"/>
    <property type="match status" value="1"/>
</dbReference>
<dbReference type="EMBL" id="CAJVPY010004183">
    <property type="protein sequence ID" value="CAG8612362.1"/>
    <property type="molecule type" value="Genomic_DNA"/>
</dbReference>
<dbReference type="AlphaFoldDB" id="A0A9N9CUA5"/>
<feature type="domain" description="DOMON" evidence="9">
    <location>
        <begin position="31"/>
        <end position="148"/>
    </location>
</feature>
<dbReference type="PANTHER" id="PTHR47797:SF3">
    <property type="entry name" value="CYTOCHROME B561 DOMAIN-CONTAINING PROTEIN"/>
    <property type="match status" value="1"/>
</dbReference>
<evidence type="ECO:0000256" key="7">
    <source>
        <dbReference type="SAM" id="Phobius"/>
    </source>
</evidence>
<dbReference type="SMART" id="SM00665">
    <property type="entry name" value="B561"/>
    <property type="match status" value="1"/>
</dbReference>
<evidence type="ECO:0000313" key="12">
    <source>
        <dbReference type="Proteomes" id="UP000789405"/>
    </source>
</evidence>